<sequence>MALWFGILLPHFVVVGKAQFIHQINQTDLETAVAETRAKSYHEFVVLLKMIIASSNPLQSTAVTFLMPNDEKLSEVVATPEHLHDFILSHSIPTVLLNNNLLHFPNGTLVPSSQPGRMLSMTNSGKLGTYVNNARLVNFNVWMNSQLKSHGISSSITCNSPISSSQSMASLNRHGRVYQLEILYYL</sequence>
<dbReference type="FunCoup" id="V4UFC2">
    <property type="interactions" value="1"/>
</dbReference>
<gene>
    <name evidence="2" type="ORF">CICLE_v10017620mg</name>
</gene>
<dbReference type="Proteomes" id="UP000030687">
    <property type="component" value="Unassembled WGS sequence"/>
</dbReference>
<evidence type="ECO:0000313" key="3">
    <source>
        <dbReference type="Proteomes" id="UP000030687"/>
    </source>
</evidence>
<feature type="signal peptide" evidence="1">
    <location>
        <begin position="1"/>
        <end position="18"/>
    </location>
</feature>
<dbReference type="PANTHER" id="PTHR36069:SF4">
    <property type="entry name" value="FASCICLIN-LIKE ARABINOGALACTAN FAMILY PROTEIN"/>
    <property type="match status" value="1"/>
</dbReference>
<dbReference type="PANTHER" id="PTHR36069">
    <property type="entry name" value="EXPRESSED PROTEIN-RELATED"/>
    <property type="match status" value="1"/>
</dbReference>
<dbReference type="eggNOG" id="ENOG502S3DA">
    <property type="taxonomic scope" value="Eukaryota"/>
</dbReference>
<dbReference type="OrthoDB" id="1934418at2759"/>
<keyword evidence="1" id="KW-0732">Signal</keyword>
<dbReference type="KEGG" id="cic:CICLE_v10017620mg"/>
<organism evidence="2 3">
    <name type="scientific">Citrus clementina</name>
    <name type="common">Clementine</name>
    <name type="synonym">Citrus deliciosa x Citrus sinensis</name>
    <dbReference type="NCBI Taxonomy" id="85681"/>
    <lineage>
        <taxon>Eukaryota</taxon>
        <taxon>Viridiplantae</taxon>
        <taxon>Streptophyta</taxon>
        <taxon>Embryophyta</taxon>
        <taxon>Tracheophyta</taxon>
        <taxon>Spermatophyta</taxon>
        <taxon>Magnoliopsida</taxon>
        <taxon>eudicotyledons</taxon>
        <taxon>Gunneridae</taxon>
        <taxon>Pentapetalae</taxon>
        <taxon>rosids</taxon>
        <taxon>malvids</taxon>
        <taxon>Sapindales</taxon>
        <taxon>Rutaceae</taxon>
        <taxon>Aurantioideae</taxon>
        <taxon>Citrus</taxon>
    </lineage>
</organism>
<evidence type="ECO:0000256" key="1">
    <source>
        <dbReference type="SAM" id="SignalP"/>
    </source>
</evidence>
<accession>V4UFC2</accession>
<dbReference type="InterPro" id="IPR053339">
    <property type="entry name" value="FAS1_domain_protein"/>
</dbReference>
<name>V4UFC2_CITCL</name>
<reference evidence="2 3" key="1">
    <citation type="submission" date="2013-10" db="EMBL/GenBank/DDBJ databases">
        <authorList>
            <consortium name="International Citrus Genome Consortium"/>
            <person name="Jenkins J."/>
            <person name="Schmutz J."/>
            <person name="Prochnik S."/>
            <person name="Rokhsar D."/>
            <person name="Gmitter F."/>
            <person name="Ollitrault P."/>
            <person name="Machado M."/>
            <person name="Talon M."/>
            <person name="Wincker P."/>
            <person name="Jaillon O."/>
            <person name="Morgante M."/>
        </authorList>
    </citation>
    <scope>NUCLEOTIDE SEQUENCE</scope>
    <source>
        <strain evidence="3">cv. Clemenules</strain>
    </source>
</reference>
<proteinExistence type="predicted"/>
<dbReference type="EMBL" id="KI536312">
    <property type="protein sequence ID" value="ESR60991.1"/>
    <property type="molecule type" value="Genomic_DNA"/>
</dbReference>
<feature type="chain" id="PRO_5004729269" description="FAS1 domain-containing protein" evidence="1">
    <location>
        <begin position="19"/>
        <end position="186"/>
    </location>
</feature>
<evidence type="ECO:0008006" key="4">
    <source>
        <dbReference type="Google" id="ProtNLM"/>
    </source>
</evidence>
<dbReference type="Gramene" id="ESR60991">
    <property type="protein sequence ID" value="ESR60991"/>
    <property type="gene ID" value="CICLE_v10017620mg"/>
</dbReference>
<keyword evidence="3" id="KW-1185">Reference proteome</keyword>
<evidence type="ECO:0000313" key="2">
    <source>
        <dbReference type="EMBL" id="ESR60991.1"/>
    </source>
</evidence>
<dbReference type="InParanoid" id="V4UFC2"/>
<dbReference type="OMA" id="MIRITNC"/>
<protein>
    <recommendedName>
        <fullName evidence="4">FAS1 domain-containing protein</fullName>
    </recommendedName>
</protein>
<dbReference type="AlphaFoldDB" id="V4UFC2"/>